<dbReference type="InterPro" id="IPR000515">
    <property type="entry name" value="MetI-like"/>
</dbReference>
<evidence type="ECO:0000313" key="9">
    <source>
        <dbReference type="Proteomes" id="UP000249865"/>
    </source>
</evidence>
<comment type="similarity">
    <text evidence="7">Belongs to the binding-protein-dependent transport system permease family.</text>
</comment>
<evidence type="ECO:0000256" key="3">
    <source>
        <dbReference type="ARBA" id="ARBA00022475"/>
    </source>
</evidence>
<evidence type="ECO:0000256" key="7">
    <source>
        <dbReference type="RuleBase" id="RU363032"/>
    </source>
</evidence>
<evidence type="ECO:0000256" key="1">
    <source>
        <dbReference type="ARBA" id="ARBA00004651"/>
    </source>
</evidence>
<keyword evidence="3" id="KW-1003">Cell membrane</keyword>
<dbReference type="GO" id="GO:0005886">
    <property type="term" value="C:plasma membrane"/>
    <property type="evidence" value="ECO:0007669"/>
    <property type="project" value="UniProtKB-SubCell"/>
</dbReference>
<reference evidence="9" key="1">
    <citation type="submission" date="2018-06" db="EMBL/GenBank/DDBJ databases">
        <title>Complete genome sequences of Mycoplasma anatis, M. anseris and M. cloacale type strains.</title>
        <authorList>
            <person name="Grozner D."/>
            <person name="Forro B."/>
            <person name="Sulyok K.M."/>
            <person name="Marton S."/>
            <person name="Kreizinger Z."/>
            <person name="Banyai K."/>
            <person name="Gyuranecz M."/>
        </authorList>
    </citation>
    <scope>NUCLEOTIDE SEQUENCE [LARGE SCALE GENOMIC DNA]</scope>
    <source>
        <strain evidence="9">NCTC 10199</strain>
    </source>
</reference>
<evidence type="ECO:0000256" key="6">
    <source>
        <dbReference type="ARBA" id="ARBA00023136"/>
    </source>
</evidence>
<dbReference type="PANTHER" id="PTHR30465:SF0">
    <property type="entry name" value="OLIGOPEPTIDE TRANSPORT SYSTEM PERMEASE PROTEIN APPB"/>
    <property type="match status" value="1"/>
</dbReference>
<feature type="transmembrane region" description="Helical" evidence="7">
    <location>
        <begin position="263"/>
        <end position="285"/>
    </location>
</feature>
<keyword evidence="5 7" id="KW-1133">Transmembrane helix</keyword>
<dbReference type="PROSITE" id="PS50928">
    <property type="entry name" value="ABC_TM1"/>
    <property type="match status" value="1"/>
</dbReference>
<dbReference type="Pfam" id="PF00528">
    <property type="entry name" value="BPD_transp_1"/>
    <property type="match status" value="1"/>
</dbReference>
<name>A0A2Z4LMX4_9BACT</name>
<dbReference type="GO" id="GO:0055085">
    <property type="term" value="P:transmembrane transport"/>
    <property type="evidence" value="ECO:0007669"/>
    <property type="project" value="InterPro"/>
</dbReference>
<dbReference type="KEGG" id="mclo:DK849_00610"/>
<protein>
    <submittedName>
        <fullName evidence="8">ABC transporter permease</fullName>
    </submittedName>
</protein>
<accession>A0A2Z4LMX4</accession>
<keyword evidence="2 7" id="KW-0813">Transport</keyword>
<comment type="subcellular location">
    <subcellularLocation>
        <location evidence="1 7">Cell membrane</location>
        <topology evidence="1 7">Multi-pass membrane protein</topology>
    </subcellularLocation>
</comment>
<evidence type="ECO:0000256" key="4">
    <source>
        <dbReference type="ARBA" id="ARBA00022692"/>
    </source>
</evidence>
<keyword evidence="9" id="KW-1185">Reference proteome</keyword>
<dbReference type="AlphaFoldDB" id="A0A2Z4LMX4"/>
<evidence type="ECO:0000256" key="5">
    <source>
        <dbReference type="ARBA" id="ARBA00022989"/>
    </source>
</evidence>
<dbReference type="CDD" id="cd06261">
    <property type="entry name" value="TM_PBP2"/>
    <property type="match status" value="1"/>
</dbReference>
<keyword evidence="6 7" id="KW-0472">Membrane</keyword>
<feature type="transmembrane region" description="Helical" evidence="7">
    <location>
        <begin position="164"/>
        <end position="186"/>
    </location>
</feature>
<dbReference type="Proteomes" id="UP000249865">
    <property type="component" value="Chromosome"/>
</dbReference>
<proteinExistence type="inferred from homology"/>
<dbReference type="EMBL" id="CP030103">
    <property type="protein sequence ID" value="AWX42587.1"/>
    <property type="molecule type" value="Genomic_DNA"/>
</dbReference>
<organism evidence="8 9">
    <name type="scientific">Metamycoplasma cloacale</name>
    <dbReference type="NCBI Taxonomy" id="92401"/>
    <lineage>
        <taxon>Bacteria</taxon>
        <taxon>Bacillati</taxon>
        <taxon>Mycoplasmatota</taxon>
        <taxon>Mycoplasmoidales</taxon>
        <taxon>Metamycoplasmataceae</taxon>
        <taxon>Metamycoplasma</taxon>
    </lineage>
</organism>
<dbReference type="SUPFAM" id="SSF161098">
    <property type="entry name" value="MetI-like"/>
    <property type="match status" value="1"/>
</dbReference>
<gene>
    <name evidence="8" type="ORF">DK849_00610</name>
</gene>
<evidence type="ECO:0000256" key="2">
    <source>
        <dbReference type="ARBA" id="ARBA00022448"/>
    </source>
</evidence>
<feature type="transmembrane region" description="Helical" evidence="7">
    <location>
        <begin position="127"/>
        <end position="152"/>
    </location>
</feature>
<dbReference type="InterPro" id="IPR035906">
    <property type="entry name" value="MetI-like_sf"/>
</dbReference>
<dbReference type="Gene3D" id="1.10.3720.10">
    <property type="entry name" value="MetI-like"/>
    <property type="match status" value="1"/>
</dbReference>
<evidence type="ECO:0000313" key="8">
    <source>
        <dbReference type="EMBL" id="AWX42587.1"/>
    </source>
</evidence>
<dbReference type="OrthoDB" id="9789439at2"/>
<sequence>MTKYILQRIAFAILTLFIISILTFCLIAAFAPNPVKQLAEEGWTKLHDKSGYAGFSDYLAREEVKYGLRYLALDGQPGDYVPIIVRYFKYIGGLFAGDYGQIIKPTSNPNPVVYTSIPILFFKPLKYSIMITLPSFVISSILGITLGVVAGYNRGKWIDSSINIFVVVFIALPSFIIAPIVITLFVKVGLPPKVFTIEEQSITEVMKSMVPPILVITLGSLAGFTTYTRNQIVTVLTSNYVLIAKTKGLSRTSIFFKYILRNISIPIFTMLIYSFMGLLTGSIIIEKFWNIQGTSMVITYAFPNGEIYIEMFSIIFFTALSLILEIFVDVCYAILDPKITFGTTSKRNYFLFFKAWTIRKKLINEYNLSKQKQSGTKSGVKA</sequence>
<dbReference type="RefSeq" id="WP_029329981.1">
    <property type="nucleotide sequence ID" value="NZ_CP030103.1"/>
</dbReference>
<keyword evidence="4 7" id="KW-0812">Transmembrane</keyword>
<feature type="transmembrane region" description="Helical" evidence="7">
    <location>
        <begin position="9"/>
        <end position="31"/>
    </location>
</feature>
<dbReference type="PANTHER" id="PTHR30465">
    <property type="entry name" value="INNER MEMBRANE ABC TRANSPORTER"/>
    <property type="match status" value="1"/>
</dbReference>
<feature type="transmembrane region" description="Helical" evidence="7">
    <location>
        <begin position="311"/>
        <end position="335"/>
    </location>
</feature>
<feature type="transmembrane region" description="Helical" evidence="7">
    <location>
        <begin position="213"/>
        <end position="242"/>
    </location>
</feature>